<dbReference type="InterPro" id="IPR007208">
    <property type="entry name" value="MrpF/PhaF-like"/>
</dbReference>
<sequence length="95" mass="9632">MASFLLGTAGFVLTMVAVGLFVILRRRADVDRMMAAQLLGTGGVAILLLLAVATETSPITDVALTLALFAAFVAVAFVGSASDSDGEAPKAMSGE</sequence>
<proteinExistence type="predicted"/>
<keyword evidence="2" id="KW-1003">Cell membrane</keyword>
<keyword evidence="8" id="KW-1185">Reference proteome</keyword>
<evidence type="ECO:0000256" key="3">
    <source>
        <dbReference type="ARBA" id="ARBA00022692"/>
    </source>
</evidence>
<gene>
    <name evidence="7" type="ORF">SAMN05444158_3104</name>
</gene>
<dbReference type="Proteomes" id="UP000243904">
    <property type="component" value="Chromosome I"/>
</dbReference>
<feature type="transmembrane region" description="Helical" evidence="6">
    <location>
        <begin position="59"/>
        <end position="82"/>
    </location>
</feature>
<evidence type="ECO:0000313" key="7">
    <source>
        <dbReference type="EMBL" id="SDS76027.1"/>
    </source>
</evidence>
<evidence type="ECO:0000256" key="6">
    <source>
        <dbReference type="SAM" id="Phobius"/>
    </source>
</evidence>
<feature type="transmembrane region" description="Helical" evidence="6">
    <location>
        <begin position="6"/>
        <end position="24"/>
    </location>
</feature>
<evidence type="ECO:0000256" key="1">
    <source>
        <dbReference type="ARBA" id="ARBA00004651"/>
    </source>
</evidence>
<dbReference type="Pfam" id="PF04066">
    <property type="entry name" value="MrpF_PhaF"/>
    <property type="match status" value="1"/>
</dbReference>
<evidence type="ECO:0000313" key="8">
    <source>
        <dbReference type="Proteomes" id="UP000243904"/>
    </source>
</evidence>
<keyword evidence="3 6" id="KW-0812">Transmembrane</keyword>
<reference evidence="8" key="1">
    <citation type="submission" date="2016-10" db="EMBL/GenBank/DDBJ databases">
        <authorList>
            <person name="Varghese N."/>
            <person name="Submissions S."/>
        </authorList>
    </citation>
    <scope>NUCLEOTIDE SEQUENCE [LARGE SCALE GENOMIC DNA]</scope>
    <source>
        <strain evidence="8">GAS369</strain>
    </source>
</reference>
<dbReference type="GO" id="GO:0005886">
    <property type="term" value="C:plasma membrane"/>
    <property type="evidence" value="ECO:0007669"/>
    <property type="project" value="UniProtKB-SubCell"/>
</dbReference>
<dbReference type="RefSeq" id="WP_146687877.1">
    <property type="nucleotide sequence ID" value="NZ_LT629750.1"/>
</dbReference>
<dbReference type="EMBL" id="LT629750">
    <property type="protein sequence ID" value="SDS76027.1"/>
    <property type="molecule type" value="Genomic_DNA"/>
</dbReference>
<organism evidence="7 8">
    <name type="scientific">Bradyrhizobium canariense</name>
    <dbReference type="NCBI Taxonomy" id="255045"/>
    <lineage>
        <taxon>Bacteria</taxon>
        <taxon>Pseudomonadati</taxon>
        <taxon>Pseudomonadota</taxon>
        <taxon>Alphaproteobacteria</taxon>
        <taxon>Hyphomicrobiales</taxon>
        <taxon>Nitrobacteraceae</taxon>
        <taxon>Bradyrhizobium</taxon>
    </lineage>
</organism>
<accession>A0A1H1UU52</accession>
<name>A0A1H1UU52_9BRAD</name>
<evidence type="ECO:0000256" key="2">
    <source>
        <dbReference type="ARBA" id="ARBA00022475"/>
    </source>
</evidence>
<keyword evidence="4 6" id="KW-1133">Transmembrane helix</keyword>
<protein>
    <submittedName>
        <fullName evidence="7">Multisubunit sodium/proton antiporter, MrpF subunit</fullName>
    </submittedName>
</protein>
<evidence type="ECO:0000256" key="5">
    <source>
        <dbReference type="ARBA" id="ARBA00023136"/>
    </source>
</evidence>
<dbReference type="AlphaFoldDB" id="A0A1H1UU52"/>
<feature type="transmembrane region" description="Helical" evidence="6">
    <location>
        <begin position="36"/>
        <end position="53"/>
    </location>
</feature>
<evidence type="ECO:0000256" key="4">
    <source>
        <dbReference type="ARBA" id="ARBA00022989"/>
    </source>
</evidence>
<comment type="subcellular location">
    <subcellularLocation>
        <location evidence="1">Cell membrane</location>
        <topology evidence="1">Multi-pass membrane protein</topology>
    </subcellularLocation>
</comment>
<keyword evidence="5 6" id="KW-0472">Membrane</keyword>
<dbReference type="GO" id="GO:0015075">
    <property type="term" value="F:monoatomic ion transmembrane transporter activity"/>
    <property type="evidence" value="ECO:0007669"/>
    <property type="project" value="InterPro"/>
</dbReference>